<evidence type="ECO:0000313" key="2">
    <source>
        <dbReference type="Proteomes" id="UP001497680"/>
    </source>
</evidence>
<dbReference type="EMBL" id="MU394404">
    <property type="protein sequence ID" value="KAI6081183.1"/>
    <property type="molecule type" value="Genomic_DNA"/>
</dbReference>
<accession>A0ACC0CLA3</accession>
<keyword evidence="2" id="KW-1185">Reference proteome</keyword>
<reference evidence="1 2" key="1">
    <citation type="journal article" date="2022" name="New Phytol.">
        <title>Ecological generalism drives hyperdiversity of secondary metabolite gene clusters in xylarialean endophytes.</title>
        <authorList>
            <person name="Franco M.E.E."/>
            <person name="Wisecaver J.H."/>
            <person name="Arnold A.E."/>
            <person name="Ju Y.M."/>
            <person name="Slot J.C."/>
            <person name="Ahrendt S."/>
            <person name="Moore L.P."/>
            <person name="Eastman K.E."/>
            <person name="Scott K."/>
            <person name="Konkel Z."/>
            <person name="Mondo S.J."/>
            <person name="Kuo A."/>
            <person name="Hayes R.D."/>
            <person name="Haridas S."/>
            <person name="Andreopoulos B."/>
            <person name="Riley R."/>
            <person name="LaButti K."/>
            <person name="Pangilinan J."/>
            <person name="Lipzen A."/>
            <person name="Amirebrahimi M."/>
            <person name="Yan J."/>
            <person name="Adam C."/>
            <person name="Keymanesh K."/>
            <person name="Ng V."/>
            <person name="Louie K."/>
            <person name="Northen T."/>
            <person name="Drula E."/>
            <person name="Henrissat B."/>
            <person name="Hsieh H.M."/>
            <person name="Youens-Clark K."/>
            <person name="Lutzoni F."/>
            <person name="Miadlikowska J."/>
            <person name="Eastwood D.C."/>
            <person name="Hamelin R.C."/>
            <person name="Grigoriev I.V."/>
            <person name="U'Ren J.M."/>
        </authorList>
    </citation>
    <scope>NUCLEOTIDE SEQUENCE [LARGE SCALE GENOMIC DNA]</scope>
    <source>
        <strain evidence="1 2">ER1909</strain>
    </source>
</reference>
<comment type="caution">
    <text evidence="1">The sequence shown here is derived from an EMBL/GenBank/DDBJ whole genome shotgun (WGS) entry which is preliminary data.</text>
</comment>
<name>A0ACC0CLA3_9PEZI</name>
<evidence type="ECO:0000313" key="1">
    <source>
        <dbReference type="EMBL" id="KAI6081183.1"/>
    </source>
</evidence>
<organism evidence="1 2">
    <name type="scientific">Hypoxylon rubiginosum</name>
    <dbReference type="NCBI Taxonomy" id="110542"/>
    <lineage>
        <taxon>Eukaryota</taxon>
        <taxon>Fungi</taxon>
        <taxon>Dikarya</taxon>
        <taxon>Ascomycota</taxon>
        <taxon>Pezizomycotina</taxon>
        <taxon>Sordariomycetes</taxon>
        <taxon>Xylariomycetidae</taxon>
        <taxon>Xylariales</taxon>
        <taxon>Hypoxylaceae</taxon>
        <taxon>Hypoxylon</taxon>
    </lineage>
</organism>
<gene>
    <name evidence="1" type="ORF">F4821DRAFT_249829</name>
</gene>
<sequence>MESNNSLAYCSPSAAPEIESETEVTESSDAHKTTQYEREKRRNRRRLAIHGTLFFILCIGCGVFSQLIPVKGDMDFFDPACVDGVDDPAEQNFHIDLTCGSFTFTQAKLIDITWDTIVGQGGRLIHGWVLYRTVIRPLLVFAMETSSVTYNYYTTLSFSQTSLQTLWILLGSLFSTKSYSVLICSIFTVYAIGYAIFFPVIFSAATGYINQAHKLYAMPQGDVIPLNSEHLSLCWVIDPLRLGWSNVSGVHVETGPNFSSIQPLTQAYKYTGPQLYFIEPKNNGGWETISLTYIPGGWKRNTETTIWDHLEDYDSRDARTNVSSNFDDIHAYALTAQLLQLSLSPLEWFSNGPRTSLESAQLIVNSTFKRMDWLSANASRNGTNAEIATLFPFLEAPEYLGPAQLRAKSSTSDVVDLAPFNETNFEKTHWSYFQLNRSISLDPGVLPYNSTVWLNNTPISLPAPFLDLGYNCSGNNAFTKLGNCVCYKGEPISLDILSSERVICNTAPGYVWGFSSYLTRVGLILEAVWMACCFICYLRLSLRSDIIDKESIRTAGVMRLALDFSESARNVIGPEANTLSESDLTKRLKGSRISYHISQSEPGDQTTYQVMSSNKPRGFEGRYSEELARWEARIVEKLEPWEGVLPGKVAHWEARLGEKLGKKLAPWDDRFEAINKRVDPVSDSMNMKFNRAAGLVKERLRSSKRSPTDFEVYEDLNWRI</sequence>
<dbReference type="Proteomes" id="UP001497680">
    <property type="component" value="Unassembled WGS sequence"/>
</dbReference>
<protein>
    <submittedName>
        <fullName evidence="1">Uncharacterized protein</fullName>
    </submittedName>
</protein>
<proteinExistence type="predicted"/>